<comment type="similarity">
    <text evidence="5">Belongs to the rubredoxin family.</text>
</comment>
<feature type="domain" description="Rubredoxin-like" evidence="7">
    <location>
        <begin position="15"/>
        <end position="66"/>
    </location>
</feature>
<comment type="caution">
    <text evidence="8">The sequence shown here is derived from an EMBL/GenBank/DDBJ whole genome shotgun (WGS) entry which is preliminary data.</text>
</comment>
<dbReference type="RefSeq" id="WP_073599297.1">
    <property type="nucleotide sequence ID" value="NZ_MRCB01000008.1"/>
</dbReference>
<dbReference type="OrthoDB" id="9802447at2"/>
<feature type="transmembrane region" description="Helical" evidence="6">
    <location>
        <begin position="95"/>
        <end position="114"/>
    </location>
</feature>
<dbReference type="AlphaFoldDB" id="A0A1U7HJQ8"/>
<dbReference type="GO" id="GO:0005506">
    <property type="term" value="F:iron ion binding"/>
    <property type="evidence" value="ECO:0007669"/>
    <property type="project" value="UniProtKB-UniRule"/>
</dbReference>
<dbReference type="PROSITE" id="PS50903">
    <property type="entry name" value="RUBREDOXIN_LIKE"/>
    <property type="match status" value="1"/>
</dbReference>
<name>A0A1U7HJQ8_9CYAN</name>
<evidence type="ECO:0000256" key="5">
    <source>
        <dbReference type="RuleBase" id="RU003820"/>
    </source>
</evidence>
<dbReference type="EMBL" id="MRCB01000008">
    <property type="protein sequence ID" value="OKH23826.1"/>
    <property type="molecule type" value="Genomic_DNA"/>
</dbReference>
<dbReference type="InterPro" id="IPR050526">
    <property type="entry name" value="Rubredoxin_ET"/>
</dbReference>
<dbReference type="STRING" id="1921803.NIES593_09225"/>
<dbReference type="InterPro" id="IPR018527">
    <property type="entry name" value="Rubredoxin_Fe_BS"/>
</dbReference>
<dbReference type="GO" id="GO:0009055">
    <property type="term" value="F:electron transfer activity"/>
    <property type="evidence" value="ECO:0007669"/>
    <property type="project" value="TreeGrafter"/>
</dbReference>
<dbReference type="Proteomes" id="UP000186868">
    <property type="component" value="Unassembled WGS sequence"/>
</dbReference>
<dbReference type="PANTHER" id="PTHR47627:SF1">
    <property type="entry name" value="RUBREDOXIN-1-RELATED"/>
    <property type="match status" value="1"/>
</dbReference>
<evidence type="ECO:0000256" key="4">
    <source>
        <dbReference type="ARBA" id="ARBA00023004"/>
    </source>
</evidence>
<keyword evidence="9" id="KW-1185">Reference proteome</keyword>
<keyword evidence="4 5" id="KW-0408">Iron</keyword>
<keyword evidence="6" id="KW-0472">Membrane</keyword>
<dbReference type="PANTHER" id="PTHR47627">
    <property type="entry name" value="RUBREDOXIN"/>
    <property type="match status" value="1"/>
</dbReference>
<evidence type="ECO:0000313" key="8">
    <source>
        <dbReference type="EMBL" id="OKH23826.1"/>
    </source>
</evidence>
<dbReference type="SUPFAM" id="SSF57802">
    <property type="entry name" value="Rubredoxin-like"/>
    <property type="match status" value="1"/>
</dbReference>
<evidence type="ECO:0000256" key="6">
    <source>
        <dbReference type="SAM" id="Phobius"/>
    </source>
</evidence>
<keyword evidence="6" id="KW-0812">Transmembrane</keyword>
<dbReference type="FunFam" id="2.20.28.10:FF:000001">
    <property type="entry name" value="Rubredoxin"/>
    <property type="match status" value="1"/>
</dbReference>
<evidence type="ECO:0000259" key="7">
    <source>
        <dbReference type="PROSITE" id="PS50903"/>
    </source>
</evidence>
<dbReference type="GO" id="GO:0043448">
    <property type="term" value="P:alkane catabolic process"/>
    <property type="evidence" value="ECO:0007669"/>
    <property type="project" value="TreeGrafter"/>
</dbReference>
<evidence type="ECO:0000256" key="1">
    <source>
        <dbReference type="ARBA" id="ARBA00022448"/>
    </source>
</evidence>
<evidence type="ECO:0000313" key="9">
    <source>
        <dbReference type="Proteomes" id="UP000186868"/>
    </source>
</evidence>
<evidence type="ECO:0000256" key="3">
    <source>
        <dbReference type="ARBA" id="ARBA00022982"/>
    </source>
</evidence>
<sequence length="115" mass="12460">MSDRPVEKTLAEQALASYECRACGYVYEPDKGDSKSNTPAGTPFEQLPADWRCPVCGASRSAFVNIGARNAPSGFQENLNYGFGVNRLTPGQKNILIFGGLALAFLFFLSLYGLN</sequence>
<dbReference type="CDD" id="cd00730">
    <property type="entry name" value="rubredoxin"/>
    <property type="match status" value="1"/>
</dbReference>
<keyword evidence="1" id="KW-0813">Transport</keyword>
<protein>
    <recommendedName>
        <fullName evidence="5">Rubredoxin</fullName>
    </recommendedName>
</protein>
<reference evidence="8 9" key="1">
    <citation type="submission" date="2016-11" db="EMBL/GenBank/DDBJ databases">
        <title>Draft Genome Sequences of Nine Cyanobacterial Strains from Diverse Habitats.</title>
        <authorList>
            <person name="Zhu T."/>
            <person name="Hou S."/>
            <person name="Lu X."/>
            <person name="Hess W.R."/>
        </authorList>
    </citation>
    <scope>NUCLEOTIDE SEQUENCE [LARGE SCALE GENOMIC DNA]</scope>
    <source>
        <strain evidence="8 9">NIES-593</strain>
    </source>
</reference>
<dbReference type="Pfam" id="PF00301">
    <property type="entry name" value="Rubredoxin"/>
    <property type="match status" value="1"/>
</dbReference>
<dbReference type="PRINTS" id="PR00163">
    <property type="entry name" value="RUBREDOXIN"/>
</dbReference>
<comment type="cofactor">
    <cofactor evidence="5">
        <name>Fe(3+)</name>
        <dbReference type="ChEBI" id="CHEBI:29034"/>
    </cofactor>
</comment>
<dbReference type="InterPro" id="IPR024934">
    <property type="entry name" value="Rubredoxin-like_dom"/>
</dbReference>
<keyword evidence="2 5" id="KW-0479">Metal-binding</keyword>
<dbReference type="PROSITE" id="PS00202">
    <property type="entry name" value="RUBREDOXIN"/>
    <property type="match status" value="1"/>
</dbReference>
<organism evidence="8 9">
    <name type="scientific">Hydrococcus rivularis NIES-593</name>
    <dbReference type="NCBI Taxonomy" id="1921803"/>
    <lineage>
        <taxon>Bacteria</taxon>
        <taxon>Bacillati</taxon>
        <taxon>Cyanobacteriota</taxon>
        <taxon>Cyanophyceae</taxon>
        <taxon>Pleurocapsales</taxon>
        <taxon>Hydrococcaceae</taxon>
        <taxon>Hydrococcus</taxon>
    </lineage>
</organism>
<proteinExistence type="inferred from homology"/>
<dbReference type="InterPro" id="IPR024935">
    <property type="entry name" value="Rubredoxin_dom"/>
</dbReference>
<accession>A0A1U7HJQ8</accession>
<keyword evidence="6" id="KW-1133">Transmembrane helix</keyword>
<evidence type="ECO:0000256" key="2">
    <source>
        <dbReference type="ARBA" id="ARBA00022723"/>
    </source>
</evidence>
<gene>
    <name evidence="8" type="ORF">NIES593_09225</name>
</gene>
<keyword evidence="3 5" id="KW-0249">Electron transport</keyword>
<dbReference type="Gene3D" id="2.20.28.10">
    <property type="match status" value="1"/>
</dbReference>